<evidence type="ECO:0000313" key="2">
    <source>
        <dbReference type="Proteomes" id="UP000015106"/>
    </source>
</evidence>
<proteinExistence type="predicted"/>
<protein>
    <recommendedName>
        <fullName evidence="3">Reverse transcriptase domain-containing protein</fullName>
    </recommendedName>
</protein>
<keyword evidence="2" id="KW-1185">Reference proteome</keyword>
<accession>A0A8R7QJB0</accession>
<dbReference type="EnsemblPlants" id="TuG1812G0600000257.01.T01">
    <property type="protein sequence ID" value="TuG1812G0600000257.01.T01.cds355237"/>
    <property type="gene ID" value="TuG1812G0600000257.01"/>
</dbReference>
<dbReference type="Gramene" id="TuG1812G0600000257.01.T01">
    <property type="protein sequence ID" value="TuG1812G0600000257.01.T01.cds355237"/>
    <property type="gene ID" value="TuG1812G0600000257.01"/>
</dbReference>
<dbReference type="AlphaFoldDB" id="A0A8R7QJB0"/>
<sequence length="116" mass="12826">GLSAILKNGVDTGALEPVKICRGAPGIFHLLFADDTLLFFKANHEQASFVKEAIASYALATGQHRNPQKCSIQFGESCPEAIQKEVRHVLDVIQTDFESKYLGLPTPDRRMHKGKF</sequence>
<reference evidence="2" key="1">
    <citation type="journal article" date="2013" name="Nature">
        <title>Draft genome of the wheat A-genome progenitor Triticum urartu.</title>
        <authorList>
            <person name="Ling H.Q."/>
            <person name="Zhao S."/>
            <person name="Liu D."/>
            <person name="Wang J."/>
            <person name="Sun H."/>
            <person name="Zhang C."/>
            <person name="Fan H."/>
            <person name="Li D."/>
            <person name="Dong L."/>
            <person name="Tao Y."/>
            <person name="Gao C."/>
            <person name="Wu H."/>
            <person name="Li Y."/>
            <person name="Cui Y."/>
            <person name="Guo X."/>
            <person name="Zheng S."/>
            <person name="Wang B."/>
            <person name="Yu K."/>
            <person name="Liang Q."/>
            <person name="Yang W."/>
            <person name="Lou X."/>
            <person name="Chen J."/>
            <person name="Feng M."/>
            <person name="Jian J."/>
            <person name="Zhang X."/>
            <person name="Luo G."/>
            <person name="Jiang Y."/>
            <person name="Liu J."/>
            <person name="Wang Z."/>
            <person name="Sha Y."/>
            <person name="Zhang B."/>
            <person name="Wu H."/>
            <person name="Tang D."/>
            <person name="Shen Q."/>
            <person name="Xue P."/>
            <person name="Zou S."/>
            <person name="Wang X."/>
            <person name="Liu X."/>
            <person name="Wang F."/>
            <person name="Yang Y."/>
            <person name="An X."/>
            <person name="Dong Z."/>
            <person name="Zhang K."/>
            <person name="Zhang X."/>
            <person name="Luo M.C."/>
            <person name="Dvorak J."/>
            <person name="Tong Y."/>
            <person name="Wang J."/>
            <person name="Yang H."/>
            <person name="Li Z."/>
            <person name="Wang D."/>
            <person name="Zhang A."/>
            <person name="Wang J."/>
        </authorList>
    </citation>
    <scope>NUCLEOTIDE SEQUENCE</scope>
    <source>
        <strain evidence="2">cv. G1812</strain>
    </source>
</reference>
<evidence type="ECO:0008006" key="3">
    <source>
        <dbReference type="Google" id="ProtNLM"/>
    </source>
</evidence>
<reference evidence="1" key="2">
    <citation type="submission" date="2018-03" db="EMBL/GenBank/DDBJ databases">
        <title>The Triticum urartu genome reveals the dynamic nature of wheat genome evolution.</title>
        <authorList>
            <person name="Ling H."/>
            <person name="Ma B."/>
            <person name="Shi X."/>
            <person name="Liu H."/>
            <person name="Dong L."/>
            <person name="Sun H."/>
            <person name="Cao Y."/>
            <person name="Gao Q."/>
            <person name="Zheng S."/>
            <person name="Li Y."/>
            <person name="Yu Y."/>
            <person name="Du H."/>
            <person name="Qi M."/>
            <person name="Li Y."/>
            <person name="Yu H."/>
            <person name="Cui Y."/>
            <person name="Wang N."/>
            <person name="Chen C."/>
            <person name="Wu H."/>
            <person name="Zhao Y."/>
            <person name="Zhang J."/>
            <person name="Li Y."/>
            <person name="Zhou W."/>
            <person name="Zhang B."/>
            <person name="Hu W."/>
            <person name="Eijk M."/>
            <person name="Tang J."/>
            <person name="Witsenboer H."/>
            <person name="Zhao S."/>
            <person name="Li Z."/>
            <person name="Zhang A."/>
            <person name="Wang D."/>
            <person name="Liang C."/>
        </authorList>
    </citation>
    <scope>NUCLEOTIDE SEQUENCE [LARGE SCALE GENOMIC DNA]</scope>
    <source>
        <strain evidence="1">cv. G1812</strain>
    </source>
</reference>
<reference evidence="1" key="3">
    <citation type="submission" date="2022-06" db="UniProtKB">
        <authorList>
            <consortium name="EnsemblPlants"/>
        </authorList>
    </citation>
    <scope>IDENTIFICATION</scope>
</reference>
<dbReference type="Proteomes" id="UP000015106">
    <property type="component" value="Chromosome 6"/>
</dbReference>
<evidence type="ECO:0000313" key="1">
    <source>
        <dbReference type="EnsemblPlants" id="TuG1812G0600000257.01.T01.cds355237"/>
    </source>
</evidence>
<organism evidence="1 2">
    <name type="scientific">Triticum urartu</name>
    <name type="common">Red wild einkorn</name>
    <name type="synonym">Crithodium urartu</name>
    <dbReference type="NCBI Taxonomy" id="4572"/>
    <lineage>
        <taxon>Eukaryota</taxon>
        <taxon>Viridiplantae</taxon>
        <taxon>Streptophyta</taxon>
        <taxon>Embryophyta</taxon>
        <taxon>Tracheophyta</taxon>
        <taxon>Spermatophyta</taxon>
        <taxon>Magnoliopsida</taxon>
        <taxon>Liliopsida</taxon>
        <taxon>Poales</taxon>
        <taxon>Poaceae</taxon>
        <taxon>BOP clade</taxon>
        <taxon>Pooideae</taxon>
        <taxon>Triticodae</taxon>
        <taxon>Triticeae</taxon>
        <taxon>Triticinae</taxon>
        <taxon>Triticum</taxon>
    </lineage>
</organism>
<name>A0A8R7QJB0_TRIUA</name>